<gene>
    <name evidence="2" type="ORF">FRX31_014022</name>
</gene>
<feature type="region of interest" description="Disordered" evidence="1">
    <location>
        <begin position="89"/>
        <end position="202"/>
    </location>
</feature>
<dbReference type="PANTHER" id="PTHR33644">
    <property type="entry name" value="U-BOX DOMAIN-CONTAINING PROTEIN 62-RELATED"/>
    <property type="match status" value="1"/>
</dbReference>
<accession>A0A7J6WIF6</accession>
<feature type="compositionally biased region" description="Basic and acidic residues" evidence="1">
    <location>
        <begin position="157"/>
        <end position="172"/>
    </location>
</feature>
<dbReference type="Proteomes" id="UP000554482">
    <property type="component" value="Unassembled WGS sequence"/>
</dbReference>
<dbReference type="InterPro" id="IPR013083">
    <property type="entry name" value="Znf_RING/FYVE/PHD"/>
</dbReference>
<feature type="compositionally biased region" description="Acidic residues" evidence="1">
    <location>
        <begin position="112"/>
        <end position="135"/>
    </location>
</feature>
<dbReference type="EMBL" id="JABWDY010016060">
    <property type="protein sequence ID" value="KAF5196390.1"/>
    <property type="molecule type" value="Genomic_DNA"/>
</dbReference>
<evidence type="ECO:0000256" key="1">
    <source>
        <dbReference type="SAM" id="MobiDB-lite"/>
    </source>
</evidence>
<dbReference type="SUPFAM" id="SSF57850">
    <property type="entry name" value="RING/U-box"/>
    <property type="match status" value="1"/>
</dbReference>
<dbReference type="PANTHER" id="PTHR33644:SF5">
    <property type="entry name" value="U-BOX DOMAIN-CONTAINING PROTEIN 62"/>
    <property type="match status" value="1"/>
</dbReference>
<proteinExistence type="predicted"/>
<reference evidence="2 3" key="1">
    <citation type="submission" date="2020-06" db="EMBL/GenBank/DDBJ databases">
        <title>Transcriptomic and genomic resources for Thalictrum thalictroides and T. hernandezii: Facilitating candidate gene discovery in an emerging model plant lineage.</title>
        <authorList>
            <person name="Arias T."/>
            <person name="Riano-Pachon D.M."/>
            <person name="Di Stilio V.S."/>
        </authorList>
    </citation>
    <scope>NUCLEOTIDE SEQUENCE [LARGE SCALE GENOMIC DNA]</scope>
    <source>
        <strain evidence="3">cv. WT478/WT964</strain>
        <tissue evidence="2">Leaves</tissue>
    </source>
</reference>
<keyword evidence="3" id="KW-1185">Reference proteome</keyword>
<dbReference type="OrthoDB" id="667871at2759"/>
<name>A0A7J6WIF6_THATH</name>
<comment type="caution">
    <text evidence="2">The sequence shown here is derived from an EMBL/GenBank/DDBJ whole genome shotgun (WGS) entry which is preliminary data.</text>
</comment>
<protein>
    <submittedName>
        <fullName evidence="2">U-box domain-containing protein 62-like</fullName>
    </submittedName>
</protein>
<dbReference type="Gene3D" id="3.30.40.10">
    <property type="entry name" value="Zinc/RING finger domain, C3HC4 (zinc finger)"/>
    <property type="match status" value="1"/>
</dbReference>
<sequence length="327" mass="34956">MENGLNSSQLVFQEDNNLQFNCSGGASSQGTQRRVGVGVNVGLGVSVSDSGRKTREMSSFVGEKMFSIEGEQRFFGNQSSEFRRNMYESSAQLRQDRRDNPNWNHNGSSDGSDGDDDDDDDVEDDDEVEEGDGEVDGLVNLGGGNKKDNSSGSVHSSSDKLRVKGNLQKDHSSLGSNRGFLGKDGNGIHSGNNIRGGSTDHQQGRVNHYNNAVTVAAPDMYYSQFLQGPEGSSPGQKEIGENGCGFSGGKEGSLSLDCGEPLRAILSDPITGTLMDDAMILPCGHSFGSAGLQHVIRMKACYTCSQSVTEDLVAPNLCKSVHHSLFL</sequence>
<evidence type="ECO:0000313" key="2">
    <source>
        <dbReference type="EMBL" id="KAF5196390.1"/>
    </source>
</evidence>
<evidence type="ECO:0000313" key="3">
    <source>
        <dbReference type="Proteomes" id="UP000554482"/>
    </source>
</evidence>
<feature type="compositionally biased region" description="Polar residues" evidence="1">
    <location>
        <begin position="189"/>
        <end position="202"/>
    </location>
</feature>
<dbReference type="AlphaFoldDB" id="A0A7J6WIF6"/>
<organism evidence="2 3">
    <name type="scientific">Thalictrum thalictroides</name>
    <name type="common">Rue-anemone</name>
    <name type="synonym">Anemone thalictroides</name>
    <dbReference type="NCBI Taxonomy" id="46969"/>
    <lineage>
        <taxon>Eukaryota</taxon>
        <taxon>Viridiplantae</taxon>
        <taxon>Streptophyta</taxon>
        <taxon>Embryophyta</taxon>
        <taxon>Tracheophyta</taxon>
        <taxon>Spermatophyta</taxon>
        <taxon>Magnoliopsida</taxon>
        <taxon>Ranunculales</taxon>
        <taxon>Ranunculaceae</taxon>
        <taxon>Thalictroideae</taxon>
        <taxon>Thalictrum</taxon>
    </lineage>
</organism>